<dbReference type="MGI" id="MGI:3642132">
    <property type="gene designation" value="D630011A20Rik"/>
</dbReference>
<sequence length="126" mass="14046">MDFPFSPLPKFQRRKHKEECFLYGFQAGGFCPPNLPEVVLIGCSSAPCQQHSRKTDKKVLDPLFAAMVPPVTGGGPSLEGQQQWSRKNKSLQGWTLKLGMVVSTCNCSLWSICVEGKQTSYQQRPL</sequence>
<evidence type="ECO:0000313" key="2">
    <source>
        <dbReference type="MGI" id="MGI:3642132"/>
    </source>
</evidence>
<reference evidence="1" key="1">
    <citation type="journal article" date="1999" name="Methods Enzymol.">
        <title>High-efficiency full-length cDNA cloning.</title>
        <authorList>
            <person name="Carninci P."/>
            <person name="Hayashizaki Y."/>
        </authorList>
    </citation>
    <scope>NUCLEOTIDE SEQUENCE</scope>
    <source>
        <strain evidence="1">C57BL/6J</strain>
        <tissue evidence="1">Kidney</tissue>
    </source>
</reference>
<reference evidence="1" key="4">
    <citation type="journal article" date="2001" name="Nature">
        <title>Functional annotation of a full-length mouse cDNA collection.</title>
        <authorList>
            <consortium name="The RIKEN Genome Exploration Research Group Phase II Team and the FANTOM Consortium"/>
        </authorList>
    </citation>
    <scope>NUCLEOTIDE SEQUENCE</scope>
    <source>
        <strain evidence="1">C57BL/6J</strain>
        <tissue evidence="1">Kidney</tissue>
    </source>
</reference>
<name>Q8C3N8_MOUSE</name>
<reference evidence="1" key="7">
    <citation type="journal article" date="2005" name="Science">
        <title>The Transcriptional Landscape of the Mammalian Genome.</title>
        <authorList>
            <consortium name="The FANTOM Consortium"/>
            <consortium name="Riken Genome Exploration Research Group and Genome Science Group (Genome Network Project Core Group)"/>
        </authorList>
    </citation>
    <scope>NUCLEOTIDE SEQUENCE</scope>
    <source>
        <strain evidence="1">C57BL/6J</strain>
        <tissue evidence="1">Kidney</tissue>
    </source>
</reference>
<proteinExistence type="evidence at transcript level"/>
<protein>
    <submittedName>
        <fullName evidence="1">Uncharacterized protein</fullName>
    </submittedName>
</protein>
<reference evidence="1" key="6">
    <citation type="submission" date="2002-04" db="EMBL/GenBank/DDBJ databases">
        <authorList>
            <person name="Adachi J."/>
            <person name="Aizawa K."/>
            <person name="Akimura T."/>
            <person name="Arakawa T."/>
            <person name="Bono H."/>
            <person name="Carninci P."/>
            <person name="Fukuda S."/>
            <person name="Furuno M."/>
            <person name="Hanagaki T."/>
            <person name="Hara A."/>
            <person name="Hashizume W."/>
            <person name="Hayashida K."/>
            <person name="Hayatsu N."/>
            <person name="Hiramoto K."/>
            <person name="Hiraoka T."/>
            <person name="Hirozane T."/>
            <person name="Hori F."/>
            <person name="Imotani K."/>
            <person name="Ishii Y."/>
            <person name="Itoh M."/>
            <person name="Kagawa I."/>
            <person name="Kasukawa T."/>
            <person name="Katoh H."/>
            <person name="Kawai J."/>
            <person name="Kojima Y."/>
            <person name="Kondo S."/>
            <person name="Konno H."/>
            <person name="Kouda M."/>
            <person name="Koya S."/>
            <person name="Kurihara C."/>
            <person name="Matsuyama T."/>
            <person name="Miyazaki A."/>
            <person name="Murata M."/>
            <person name="Nakamura M."/>
            <person name="Nishi K."/>
            <person name="Nomura K."/>
            <person name="Numazaki R."/>
            <person name="Ohno M."/>
            <person name="Ohsato N."/>
            <person name="Okazaki Y."/>
            <person name="Saito R."/>
            <person name="Saitoh H."/>
            <person name="Sakai C."/>
            <person name="Sakai K."/>
            <person name="Sakazume N."/>
            <person name="Sano H."/>
            <person name="Sasaki D."/>
            <person name="Shibata K."/>
            <person name="Shinagawa A."/>
            <person name="Shiraki T."/>
            <person name="Sogabe Y."/>
            <person name="Tagami M."/>
            <person name="Tagawa A."/>
            <person name="Takahashi F."/>
            <person name="Takaku-Akahira S."/>
            <person name="Takeda Y."/>
            <person name="Tanaka T."/>
            <person name="Tomaru A."/>
            <person name="Toya T."/>
            <person name="Yasunishi A."/>
            <person name="Muramatsu M."/>
            <person name="Hayashizaki Y."/>
        </authorList>
    </citation>
    <scope>NUCLEOTIDE SEQUENCE</scope>
    <source>
        <strain evidence="1">C57BL/6J</strain>
        <tissue evidence="1">Kidney</tissue>
    </source>
</reference>
<organism evidence="1">
    <name type="scientific">Mus musculus</name>
    <name type="common">Mouse</name>
    <dbReference type="NCBI Taxonomy" id="10090"/>
    <lineage>
        <taxon>Eukaryota</taxon>
        <taxon>Metazoa</taxon>
        <taxon>Chordata</taxon>
        <taxon>Craniata</taxon>
        <taxon>Vertebrata</taxon>
        <taxon>Euteleostomi</taxon>
        <taxon>Mammalia</taxon>
        <taxon>Eutheria</taxon>
        <taxon>Euarchontoglires</taxon>
        <taxon>Glires</taxon>
        <taxon>Rodentia</taxon>
        <taxon>Myomorpha</taxon>
        <taxon>Muroidea</taxon>
        <taxon>Muridae</taxon>
        <taxon>Murinae</taxon>
        <taxon>Mus</taxon>
        <taxon>Mus</taxon>
    </lineage>
</organism>
<reference evidence="1" key="3">
    <citation type="journal article" date="2000" name="Genome Res.">
        <title>RIKEN integrated sequence analysis (RISA) system--384-format sequencing pipeline with 384 multicapillary sequencer.</title>
        <authorList>
            <person name="Shibata K."/>
            <person name="Itoh M."/>
            <person name="Aizawa K."/>
            <person name="Nagaoka S."/>
            <person name="Sasaki N."/>
            <person name="Carninci P."/>
            <person name="Konno H."/>
            <person name="Akiyama J."/>
            <person name="Nishi K."/>
            <person name="Kitsunai T."/>
            <person name="Tashiro H."/>
            <person name="Itoh M."/>
            <person name="Sumi N."/>
            <person name="Ishii Y."/>
            <person name="Nakamura S."/>
            <person name="Hazama M."/>
            <person name="Nishine T."/>
            <person name="Harada A."/>
            <person name="Yamamoto R."/>
            <person name="Matsumoto H."/>
            <person name="Sakaguchi S."/>
            <person name="Ikegami T."/>
            <person name="Kashiwagi K."/>
            <person name="Fujiwake S."/>
            <person name="Inoue K."/>
            <person name="Togawa Y."/>
            <person name="Izawa M."/>
            <person name="Ohara E."/>
            <person name="Watahiki M."/>
            <person name="Yoneda Y."/>
            <person name="Ishikawa T."/>
            <person name="Ozawa K."/>
            <person name="Tanaka T."/>
            <person name="Matsuura S."/>
            <person name="Kawai J."/>
            <person name="Okazaki Y."/>
            <person name="Muramatsu M."/>
            <person name="Inoue Y."/>
            <person name="Kira A."/>
            <person name="Hayashizaki Y."/>
        </authorList>
    </citation>
    <scope>NUCLEOTIDE SEQUENCE</scope>
    <source>
        <strain evidence="1">C57BL/6J</strain>
        <tissue evidence="1">Kidney</tissue>
    </source>
</reference>
<gene>
    <name evidence="2" type="primary">D630011A20Rik</name>
</gene>
<dbReference type="HOGENOM" id="CLU_1980925_0_0_1"/>
<dbReference type="AGR" id="MGI:3642132"/>
<reference evidence="1" key="8">
    <citation type="journal article" date="2005" name="Science">
        <title>Antisense Transcription in the Mammalian Transcriptome.</title>
        <authorList>
            <consortium name="RIKEN Genome Exploration Research Group and Genome Science Group (Genome Network Project Core Group) and the FANTOM Consortium"/>
        </authorList>
    </citation>
    <scope>NUCLEOTIDE SEQUENCE</scope>
    <source>
        <strain evidence="1">C57BL/6J</strain>
        <tissue evidence="1">Kidney</tissue>
    </source>
</reference>
<dbReference type="AlphaFoldDB" id="Q8C3N8"/>
<reference evidence="1" key="2">
    <citation type="journal article" date="2000" name="Genome Res.">
        <title>Normalization and subtraction of cap-trapper-selected cDNAs to prepare full-length cDNA libraries for rapid discovery of new genes.</title>
        <authorList>
            <person name="Carninci P."/>
            <person name="Shibata Y."/>
            <person name="Hayatsu N."/>
            <person name="Sugahara Y."/>
            <person name="Shibata K."/>
            <person name="Itoh M."/>
            <person name="Konno H."/>
            <person name="Okazaki Y."/>
            <person name="Muramatsu M."/>
            <person name="Hayashizaki Y."/>
        </authorList>
    </citation>
    <scope>NUCLEOTIDE SEQUENCE</scope>
    <source>
        <strain evidence="1">C57BL/6J</strain>
        <tissue evidence="1">Kidney</tissue>
    </source>
</reference>
<evidence type="ECO:0000313" key="1">
    <source>
        <dbReference type="EMBL" id="BAC39421.1"/>
    </source>
</evidence>
<reference evidence="1" key="5">
    <citation type="journal article" date="2002" name="Nature">
        <title>Analysis of the mouse transcriptome based on functional annotation of 60,770 full-length cDNAs.</title>
        <authorList>
            <consortium name="The FANTOM Consortium and the RIKEN Genome Exploration Research Group Phase I and II Team"/>
        </authorList>
    </citation>
    <scope>NUCLEOTIDE SEQUENCE</scope>
    <source>
        <strain evidence="1">C57BL/6J</strain>
        <tissue evidence="1">Kidney</tissue>
    </source>
</reference>
<dbReference type="UCSC" id="uc009kwb.1">
    <property type="organism name" value="mouse"/>
</dbReference>
<dbReference type="EMBL" id="AK085316">
    <property type="protein sequence ID" value="BAC39421.1"/>
    <property type="molecule type" value="mRNA"/>
</dbReference>
<accession>Q8C3N8</accession>